<dbReference type="EMBL" id="WTYQ01000003">
    <property type="protein sequence ID" value="MXP26321.1"/>
    <property type="molecule type" value="Genomic_DNA"/>
</dbReference>
<feature type="chain" id="PRO_5032397556" evidence="2">
    <location>
        <begin position="22"/>
        <end position="102"/>
    </location>
</feature>
<evidence type="ECO:0000313" key="3">
    <source>
        <dbReference type="EMBL" id="MXP26321.1"/>
    </source>
</evidence>
<sequence length="102" mass="9671">MKKIAYTAVAAAFALALSACGGTDKASEDVTADNVEMPADEAMSSDAVATPTADDAAAAATDAAASSSDAADSTKAAADDAEAAANDAAAAAEAATKAAEKN</sequence>
<feature type="compositionally biased region" description="Low complexity" evidence="1">
    <location>
        <begin position="44"/>
        <end position="76"/>
    </location>
</feature>
<keyword evidence="2" id="KW-0732">Signal</keyword>
<dbReference type="PROSITE" id="PS51257">
    <property type="entry name" value="PROKAR_LIPOPROTEIN"/>
    <property type="match status" value="1"/>
</dbReference>
<proteinExistence type="predicted"/>
<comment type="caution">
    <text evidence="3">The sequence shown here is derived from an EMBL/GenBank/DDBJ whole genome shotgun (WGS) entry which is preliminary data.</text>
</comment>
<accession>A0A845ABE6</accession>
<name>A0A845ABE6_9SPHN</name>
<dbReference type="RefSeq" id="WP_160739512.1">
    <property type="nucleotide sequence ID" value="NZ_WTYQ01000003.1"/>
</dbReference>
<evidence type="ECO:0000256" key="2">
    <source>
        <dbReference type="SAM" id="SignalP"/>
    </source>
</evidence>
<feature type="region of interest" description="Disordered" evidence="1">
    <location>
        <begin position="41"/>
        <end position="78"/>
    </location>
</feature>
<protein>
    <submittedName>
        <fullName evidence="3">Uncharacterized protein</fullName>
    </submittedName>
</protein>
<gene>
    <name evidence="3" type="ORF">GRI39_09760</name>
</gene>
<dbReference type="AlphaFoldDB" id="A0A845ABE6"/>
<reference evidence="3 4" key="1">
    <citation type="submission" date="2019-12" db="EMBL/GenBank/DDBJ databases">
        <title>Genomic-based taxomic classification of the family Erythrobacteraceae.</title>
        <authorList>
            <person name="Xu L."/>
        </authorList>
    </citation>
    <scope>NUCLEOTIDE SEQUENCE [LARGE SCALE GENOMIC DNA]</scope>
    <source>
        <strain evidence="3 4">DSM 18604</strain>
    </source>
</reference>
<evidence type="ECO:0000313" key="4">
    <source>
        <dbReference type="Proteomes" id="UP000460561"/>
    </source>
</evidence>
<dbReference type="Proteomes" id="UP000460561">
    <property type="component" value="Unassembled WGS sequence"/>
</dbReference>
<organism evidence="3 4">
    <name type="scientific">Altericroceibacterium indicum</name>
    <dbReference type="NCBI Taxonomy" id="374177"/>
    <lineage>
        <taxon>Bacteria</taxon>
        <taxon>Pseudomonadati</taxon>
        <taxon>Pseudomonadota</taxon>
        <taxon>Alphaproteobacteria</taxon>
        <taxon>Sphingomonadales</taxon>
        <taxon>Erythrobacteraceae</taxon>
        <taxon>Altericroceibacterium</taxon>
    </lineage>
</organism>
<evidence type="ECO:0000256" key="1">
    <source>
        <dbReference type="SAM" id="MobiDB-lite"/>
    </source>
</evidence>
<keyword evidence="4" id="KW-1185">Reference proteome</keyword>
<feature type="signal peptide" evidence="2">
    <location>
        <begin position="1"/>
        <end position="21"/>
    </location>
</feature>